<proteinExistence type="inferred from homology"/>
<dbReference type="Gene3D" id="3.40.50.2000">
    <property type="entry name" value="Glycogen Phosphorylase B"/>
    <property type="match status" value="2"/>
</dbReference>
<evidence type="ECO:0000256" key="5">
    <source>
        <dbReference type="ARBA" id="ARBA00022944"/>
    </source>
</evidence>
<evidence type="ECO:0000256" key="4">
    <source>
        <dbReference type="ARBA" id="ARBA00022679"/>
    </source>
</evidence>
<comment type="similarity">
    <text evidence="2">Belongs to the CDP-glycerol glycerophosphotransferase family.</text>
</comment>
<dbReference type="EMBL" id="OBEK01000001">
    <property type="protein sequence ID" value="SNZ05163.1"/>
    <property type="molecule type" value="Genomic_DNA"/>
</dbReference>
<evidence type="ECO:0000256" key="2">
    <source>
        <dbReference type="ARBA" id="ARBA00010488"/>
    </source>
</evidence>
<accession>A0A285N8C4</accession>
<evidence type="ECO:0000256" key="6">
    <source>
        <dbReference type="ARBA" id="ARBA00023136"/>
    </source>
</evidence>
<dbReference type="InterPro" id="IPR043148">
    <property type="entry name" value="TagF_C"/>
</dbReference>
<evidence type="ECO:0000256" key="1">
    <source>
        <dbReference type="ARBA" id="ARBA00004202"/>
    </source>
</evidence>
<keyword evidence="8" id="KW-1185">Reference proteome</keyword>
<keyword evidence="3" id="KW-1003">Cell membrane</keyword>
<evidence type="ECO:0000313" key="7">
    <source>
        <dbReference type="EMBL" id="SNZ05163.1"/>
    </source>
</evidence>
<name>A0A285N8C4_9BACI</name>
<dbReference type="InterPro" id="IPR007554">
    <property type="entry name" value="Glycerophosphate_synth"/>
</dbReference>
<dbReference type="GO" id="GO:0019350">
    <property type="term" value="P:teichoic acid biosynthetic process"/>
    <property type="evidence" value="ECO:0007669"/>
    <property type="project" value="UniProtKB-KW"/>
</dbReference>
<dbReference type="GO" id="GO:0005886">
    <property type="term" value="C:plasma membrane"/>
    <property type="evidence" value="ECO:0007669"/>
    <property type="project" value="UniProtKB-SubCell"/>
</dbReference>
<gene>
    <name evidence="7" type="ORF">SAMN05421503_0875</name>
</gene>
<dbReference type="RefSeq" id="WP_097039564.1">
    <property type="nucleotide sequence ID" value="NZ_OBEK01000001.1"/>
</dbReference>
<protein>
    <submittedName>
        <fullName evidence="7">CDP-glycerol glycerophosphotransferase, TagB/SpsB family</fullName>
    </submittedName>
</protein>
<dbReference type="PANTHER" id="PTHR37316:SF3">
    <property type="entry name" value="TEICHOIC ACID GLYCEROL-PHOSPHATE TRANSFERASE"/>
    <property type="match status" value="1"/>
</dbReference>
<dbReference type="InterPro" id="IPR051612">
    <property type="entry name" value="Teichoic_Acid_Biosynth"/>
</dbReference>
<keyword evidence="6" id="KW-0472">Membrane</keyword>
<keyword evidence="4 7" id="KW-0808">Transferase</keyword>
<dbReference type="OrthoDB" id="9811865at2"/>
<dbReference type="Proteomes" id="UP000219356">
    <property type="component" value="Unassembled WGS sequence"/>
</dbReference>
<sequence>MNIDFALIYADGNGQLEQTLTKLVHLLTARGHHIRVFQAYRPERTEWQLSLPEIHFYGEKSGLEYENPDSLIEGYTNSLKHHGKPDAIIAVRAPLMSYVCRTAVGQLHGSMPQIFSWLQGVPEAYGYEEALKFCDQHLVMNEHLEESVQRYALQEQGLHMIGEPILKEKYELIPRPADTTHFVNIGELSLFDDHFEELFEMFKPLRDRASLTIIGDGPDKPVIQDMARQKGIEQSISWENEMIDPWKHITTATALIVNGSYEESRHLVVEALARGIVPIYGEADKELPTLADLPAIADGAHDLPSAEDCERMIQQYYIESVVDKLETALLEETASDLPPQAIHDPQYLYYKVLNDILLCAIDGTELIARSEEEVDYLAGFFTQRYITEDFIPIEADVIRQVAYPKVDSIDYRYARATVRLLLIQRWKDDDRLDKVNCRLELINKAGSWKIDQIHRDASYRPEERSIALEGRKKMVLVARNSSGSNTYALSKNIPKAIEDAFEVELLHQQETQEFQEKVKAADVLVITEANIKHNKKLYNPNQLVIDTWHGFPLKAMGFADKNEHNKHVLADRWASINYVCSYSEYFSKLIIRCFKLNPEHIQLTGAPRNDLLQQRPDTHFLKEEFAIDANESRIVFFMPTYRQLAHSERSDTDLNRDNLFGMLDFNQDKFYDFLEKENLELIVKLHPAEEKLFLNHFETQTRVHLLTDEMLTRYGKDLYEIMPLADMLITDYSSIYFDYLLLDKPIVFTPVDLQSYQQNRGFILDSYTNWTPGPKVTTQEALQDALTTFSENPSWYKDERKQIRNHVHHFQDNQSSVRVWQFIQQKITNFSQPV</sequence>
<dbReference type="SUPFAM" id="SSF53756">
    <property type="entry name" value="UDP-Glycosyltransferase/glycogen phosphorylase"/>
    <property type="match status" value="2"/>
</dbReference>
<dbReference type="Pfam" id="PF04464">
    <property type="entry name" value="Glyphos_transf"/>
    <property type="match status" value="1"/>
</dbReference>
<evidence type="ECO:0000313" key="8">
    <source>
        <dbReference type="Proteomes" id="UP000219356"/>
    </source>
</evidence>
<evidence type="ECO:0000256" key="3">
    <source>
        <dbReference type="ARBA" id="ARBA00022475"/>
    </source>
</evidence>
<dbReference type="Gene3D" id="3.40.50.12580">
    <property type="match status" value="1"/>
</dbReference>
<reference evidence="8" key="1">
    <citation type="submission" date="2017-09" db="EMBL/GenBank/DDBJ databases">
        <authorList>
            <person name="Varghese N."/>
            <person name="Submissions S."/>
        </authorList>
    </citation>
    <scope>NUCLEOTIDE SEQUENCE [LARGE SCALE GENOMIC DNA]</scope>
    <source>
        <strain evidence="8">CGMCC 1.8913</strain>
    </source>
</reference>
<dbReference type="InterPro" id="IPR043149">
    <property type="entry name" value="TagF_N"/>
</dbReference>
<dbReference type="GO" id="GO:0047355">
    <property type="term" value="F:CDP-glycerol glycerophosphotransferase activity"/>
    <property type="evidence" value="ECO:0007669"/>
    <property type="project" value="InterPro"/>
</dbReference>
<dbReference type="AlphaFoldDB" id="A0A285N8C4"/>
<keyword evidence="5" id="KW-0777">Teichoic acid biosynthesis</keyword>
<comment type="subcellular location">
    <subcellularLocation>
        <location evidence="1">Cell membrane</location>
        <topology evidence="1">Peripheral membrane protein</topology>
    </subcellularLocation>
</comment>
<organism evidence="7 8">
    <name type="scientific">Terribacillus aidingensis</name>
    <dbReference type="NCBI Taxonomy" id="586416"/>
    <lineage>
        <taxon>Bacteria</taxon>
        <taxon>Bacillati</taxon>
        <taxon>Bacillota</taxon>
        <taxon>Bacilli</taxon>
        <taxon>Bacillales</taxon>
        <taxon>Bacillaceae</taxon>
        <taxon>Terribacillus</taxon>
    </lineage>
</organism>
<dbReference type="Gene3D" id="3.40.50.11820">
    <property type="match status" value="1"/>
</dbReference>
<dbReference type="PANTHER" id="PTHR37316">
    <property type="entry name" value="TEICHOIC ACID GLYCEROL-PHOSPHATE PRIMASE"/>
    <property type="match status" value="1"/>
</dbReference>